<reference evidence="5" key="2">
    <citation type="submission" date="2025-08" db="UniProtKB">
        <authorList>
            <consortium name="RefSeq"/>
        </authorList>
    </citation>
    <scope>IDENTIFICATION</scope>
    <source>
        <strain evidence="5">14028-0561.14</strain>
        <tissue evidence="5">Whole fly</tissue>
    </source>
</reference>
<dbReference type="Pfam" id="PF00059">
    <property type="entry name" value="Lectin_C"/>
    <property type="match status" value="1"/>
</dbReference>
<dbReference type="InterPro" id="IPR016187">
    <property type="entry name" value="CTDL_fold"/>
</dbReference>
<reference evidence="4" key="1">
    <citation type="submission" date="2025-05" db="UniProtKB">
        <authorList>
            <consortium name="RefSeq"/>
        </authorList>
    </citation>
    <scope>NUCLEOTIDE SEQUENCE [LARGE SCALE GENOMIC DNA]</scope>
    <source>
        <strain evidence="4">14028-0561.14</strain>
    </source>
</reference>
<gene>
    <name evidence="5" type="primary">LOC108073468</name>
</gene>
<dbReference type="SUPFAM" id="SSF56436">
    <property type="entry name" value="C-type lectin-like"/>
    <property type="match status" value="1"/>
</dbReference>
<dbReference type="GeneID" id="108073468"/>
<accession>A0A6P4IDJ5</accession>
<feature type="signal peptide" evidence="2">
    <location>
        <begin position="1"/>
        <end position="19"/>
    </location>
</feature>
<protein>
    <submittedName>
        <fullName evidence="5">Protein Hook homolog 3-like</fullName>
    </submittedName>
</protein>
<evidence type="ECO:0000313" key="5">
    <source>
        <dbReference type="RefSeq" id="XP_017020603.1"/>
    </source>
</evidence>
<dbReference type="OrthoDB" id="6430060at2759"/>
<sequence length="328" mass="38119">MNFFIGVLVLGTLCQNTLARGLDNPVLDDFERRLVRLEARQFSERENLEHRMLKLETHLGIQNGEETLERSPLERNLYTISHEKKPAEGINFIERLEKLEKSWEKKLEEHLKKLSSKHEDLSKKFSVIKRQLEERQRKALSKNVNTFVEKAKKKSEDLEQQEFLLVKKPINKKFSETGSGFGESEPEFGSGFGESDLEIEQSRKKMFQRIGQKYYFIEKDEEKKKSWGAALSYCKQLNAHLASLENIVEWFALRNNLELGQGYWIDITDQLTEGTLLSALAAPVLNWGYKEPSSSPLDKDCVELDNRIHPKMNDTNCMDEVLYVCELN</sequence>
<dbReference type="PROSITE" id="PS50041">
    <property type="entry name" value="C_TYPE_LECTIN_2"/>
    <property type="match status" value="1"/>
</dbReference>
<dbReference type="InterPro" id="IPR016186">
    <property type="entry name" value="C-type_lectin-like/link_sf"/>
</dbReference>
<dbReference type="InterPro" id="IPR001304">
    <property type="entry name" value="C-type_lectin-like"/>
</dbReference>
<dbReference type="CDD" id="cd00037">
    <property type="entry name" value="CLECT"/>
    <property type="match status" value="1"/>
</dbReference>
<feature type="chain" id="PRO_5027657651" evidence="2">
    <location>
        <begin position="20"/>
        <end position="328"/>
    </location>
</feature>
<keyword evidence="1" id="KW-0175">Coiled coil</keyword>
<dbReference type="SMART" id="SM00034">
    <property type="entry name" value="CLECT"/>
    <property type="match status" value="1"/>
</dbReference>
<name>A0A6P4IDJ5_DROKI</name>
<evidence type="ECO:0000256" key="1">
    <source>
        <dbReference type="SAM" id="Coils"/>
    </source>
</evidence>
<dbReference type="AlphaFoldDB" id="A0A6P4IDJ5"/>
<dbReference type="Gene3D" id="3.10.100.10">
    <property type="entry name" value="Mannose-Binding Protein A, subunit A"/>
    <property type="match status" value="1"/>
</dbReference>
<feature type="coiled-coil region" evidence="1">
    <location>
        <begin position="93"/>
        <end position="124"/>
    </location>
</feature>
<feature type="domain" description="C-type lectin" evidence="3">
    <location>
        <begin position="214"/>
        <end position="326"/>
    </location>
</feature>
<evidence type="ECO:0000256" key="2">
    <source>
        <dbReference type="SAM" id="SignalP"/>
    </source>
</evidence>
<evidence type="ECO:0000313" key="4">
    <source>
        <dbReference type="Proteomes" id="UP001652661"/>
    </source>
</evidence>
<proteinExistence type="predicted"/>
<keyword evidence="2" id="KW-0732">Signal</keyword>
<keyword evidence="4" id="KW-1185">Reference proteome</keyword>
<organism evidence="4 5">
    <name type="scientific">Drosophila kikkawai</name>
    <name type="common">Fruit fly</name>
    <dbReference type="NCBI Taxonomy" id="30033"/>
    <lineage>
        <taxon>Eukaryota</taxon>
        <taxon>Metazoa</taxon>
        <taxon>Ecdysozoa</taxon>
        <taxon>Arthropoda</taxon>
        <taxon>Hexapoda</taxon>
        <taxon>Insecta</taxon>
        <taxon>Pterygota</taxon>
        <taxon>Neoptera</taxon>
        <taxon>Endopterygota</taxon>
        <taxon>Diptera</taxon>
        <taxon>Brachycera</taxon>
        <taxon>Muscomorpha</taxon>
        <taxon>Ephydroidea</taxon>
        <taxon>Drosophilidae</taxon>
        <taxon>Drosophila</taxon>
        <taxon>Sophophora</taxon>
    </lineage>
</organism>
<dbReference type="Proteomes" id="UP001652661">
    <property type="component" value="Chromosome 2L"/>
</dbReference>
<dbReference type="RefSeq" id="XP_017020603.1">
    <property type="nucleotide sequence ID" value="XM_017165114.3"/>
</dbReference>
<evidence type="ECO:0000259" key="3">
    <source>
        <dbReference type="PROSITE" id="PS50041"/>
    </source>
</evidence>